<reference evidence="3" key="1">
    <citation type="journal article" date="2021" name="PeerJ">
        <title>Extensive microbial diversity within the chicken gut microbiome revealed by metagenomics and culture.</title>
        <authorList>
            <person name="Gilroy R."/>
            <person name="Ravi A."/>
            <person name="Getino M."/>
            <person name="Pursley I."/>
            <person name="Horton D.L."/>
            <person name="Alikhan N.F."/>
            <person name="Baker D."/>
            <person name="Gharbi K."/>
            <person name="Hall N."/>
            <person name="Watson M."/>
            <person name="Adriaenssens E.M."/>
            <person name="Foster-Nyarko E."/>
            <person name="Jarju S."/>
            <person name="Secka A."/>
            <person name="Antonio M."/>
            <person name="Oren A."/>
            <person name="Chaudhuri R.R."/>
            <person name="La Ragione R."/>
            <person name="Hildebrand F."/>
            <person name="Pallen M.J."/>
        </authorList>
    </citation>
    <scope>NUCLEOTIDE SEQUENCE</scope>
    <source>
        <strain evidence="3">B5_2728</strain>
    </source>
</reference>
<evidence type="ECO:0000313" key="3">
    <source>
        <dbReference type="EMBL" id="MBU3806663.1"/>
    </source>
</evidence>
<evidence type="ECO:0000313" key="4">
    <source>
        <dbReference type="Proteomes" id="UP000713596"/>
    </source>
</evidence>
<dbReference type="EMBL" id="JAHLFP010000063">
    <property type="protein sequence ID" value="MBU3806663.1"/>
    <property type="molecule type" value="Genomic_DNA"/>
</dbReference>
<feature type="region of interest" description="Disordered" evidence="1">
    <location>
        <begin position="602"/>
        <end position="704"/>
    </location>
</feature>
<reference evidence="3" key="2">
    <citation type="submission" date="2021-04" db="EMBL/GenBank/DDBJ databases">
        <authorList>
            <person name="Gilroy R."/>
        </authorList>
    </citation>
    <scope>NUCLEOTIDE SEQUENCE</scope>
    <source>
        <strain evidence="3">B5_2728</strain>
    </source>
</reference>
<dbReference type="SUPFAM" id="SSF63817">
    <property type="entry name" value="Sortase"/>
    <property type="match status" value="1"/>
</dbReference>
<dbReference type="InterPro" id="IPR013486">
    <property type="entry name" value="SpoIID/LytB"/>
</dbReference>
<comment type="caution">
    <text evidence="3">The sequence shown here is derived from an EMBL/GenBank/DDBJ whole genome shotgun (WGS) entry which is preliminary data.</text>
</comment>
<dbReference type="Proteomes" id="UP000713596">
    <property type="component" value="Unassembled WGS sequence"/>
</dbReference>
<keyword evidence="2" id="KW-1133">Transmembrane helix</keyword>
<organism evidence="3 4">
    <name type="scientific">Candidatus Allofournierella pullistercoris</name>
    <dbReference type="NCBI Taxonomy" id="2838597"/>
    <lineage>
        <taxon>Bacteria</taxon>
        <taxon>Bacillati</taxon>
        <taxon>Bacillota</taxon>
        <taxon>Clostridia</taxon>
        <taxon>Eubacteriales</taxon>
        <taxon>Oscillospiraceae</taxon>
        <taxon>Allofournierella</taxon>
    </lineage>
</organism>
<proteinExistence type="predicted"/>
<dbReference type="Gene3D" id="2.40.260.10">
    <property type="entry name" value="Sortase"/>
    <property type="match status" value="1"/>
</dbReference>
<keyword evidence="2" id="KW-0472">Membrane</keyword>
<dbReference type="GO" id="GO:0030435">
    <property type="term" value="P:sporulation resulting in formation of a cellular spore"/>
    <property type="evidence" value="ECO:0007669"/>
    <property type="project" value="InterPro"/>
</dbReference>
<accession>A0A948WUZ7</accession>
<protein>
    <submittedName>
        <fullName evidence="3">SpoIID/LytB domain-containing protein</fullName>
    </submittedName>
</protein>
<keyword evidence="2" id="KW-0812">Transmembrane</keyword>
<dbReference type="NCBIfam" id="TIGR02669">
    <property type="entry name" value="SpoIID_LytB"/>
    <property type="match status" value="1"/>
</dbReference>
<dbReference type="AlphaFoldDB" id="A0A948WUZ7"/>
<evidence type="ECO:0000256" key="2">
    <source>
        <dbReference type="SAM" id="Phobius"/>
    </source>
</evidence>
<gene>
    <name evidence="3" type="ORF">H9882_07220</name>
</gene>
<sequence length="959" mass="103928">MKENTYMSALRLFGADQQTVEQALRKAAEEGCPGLQLLAREDELIICVRAKAESTEKAREICRHWQQIFRKQFAADVYGEDETTLLEASLQAMVKNKKLFVAVNEATGRILAPRLQEQDLAKSAYDFGQHSYCDKERWKKVEQSEGVSGRYPDCPVQPLAAQAHRAIRQCGVDYAVAYQPSLGARPAFVLVCSSRHVWLKLLPDTSVQPHALAVDWMMDMLRRINKKLPMGQGVVEFAYGKRCPVEFAPLSAFWDDEPEEPTPQQAKSLPVEQAAKLLYDSTAQLPTQPEPKKRSHPFAKVLGCVLAVLLIAAIVAAAWQIRASLSQPTFRQVGYGTADFDTAARTSLAQAQQTNKNVAAYLALPSLGGTLIYQPGTNPEQQVGFQVSAADDEPVLAQFTSSVQPGQANANPVVVVPGDALQGIGQLSQQEALQDNSGFTLYSDAGVYRYKVVAVYYWDPTETGETALDLMGLQDLSNYQDFLTFVLGMKARSLYTMPVDLQDGDSFATLVADAADMQGKKLVVTGRMQREDETGVLFSRQIVAADEPLMPLSVYQQKEQSVPNMETLRQYWMNWYLTGGETTSDVQQESGMPSQDAPVAEIPAATDDPSASPEPSEQPEESAQPSEKPEATKAPSSGPSPTPGKGEATPAPTATPKPQQSATQTPSATQSPQGTAKPTAEPTAAPTATPQPTPTPAPVTGPTITVTMNGVRQEMDLVECLAMIARAEMGAGAPVEAYKAQIIAAHSWILSQGGAPSVVGREPNETIRQAAREVANLVVTYNGNVAFTPYFASAAYGTNSSQEVWGGHRPYLVAVDSPHDRNYATNWQNTRVFSVEEVAQRASERLGQDLYAYSEDPAQWMGDLVKNSSGYVTSMRVGNAAITGAQLQEKVLNGFSGRPIRSAAFDIAYSDGNFSITTYGYGHGCGMSQFGAWGFAANGWGYQQILAHYYPGTSLSSVG</sequence>
<feature type="transmembrane region" description="Helical" evidence="2">
    <location>
        <begin position="301"/>
        <end position="321"/>
    </location>
</feature>
<evidence type="ECO:0000256" key="1">
    <source>
        <dbReference type="SAM" id="MobiDB-lite"/>
    </source>
</evidence>
<dbReference type="InterPro" id="IPR023365">
    <property type="entry name" value="Sortase_dom-sf"/>
</dbReference>
<name>A0A948WUZ7_9FIRM</name>
<feature type="compositionally biased region" description="Pro residues" evidence="1">
    <location>
        <begin position="689"/>
        <end position="699"/>
    </location>
</feature>
<feature type="compositionally biased region" description="Low complexity" evidence="1">
    <location>
        <begin position="603"/>
        <end position="688"/>
    </location>
</feature>